<dbReference type="OrthoDB" id="30716at10239"/>
<evidence type="ECO:0000313" key="2">
    <source>
        <dbReference type="EMBL" id="AYU75310.1"/>
    </source>
</evidence>
<dbReference type="EMBL" id="JX454574">
    <property type="protein sequence ID" value="AGE89978.1"/>
    <property type="molecule type" value="Genomic_DNA"/>
</dbReference>
<evidence type="ECO:0000313" key="1">
    <source>
        <dbReference type="EMBL" id="AGE89978.1"/>
    </source>
</evidence>
<organismHost>
    <name type="scientific">Lepidoptera</name>
    <name type="common">moths &amp; butterflies</name>
    <dbReference type="NCBI Taxonomy" id="7088"/>
</organismHost>
<evidence type="ECO:0000313" key="3">
    <source>
        <dbReference type="Proteomes" id="UP000232896"/>
    </source>
</evidence>
<sequence>MSAPSPSKHPRSQVYRIDDLDEKLAFENYEPGDYPLIVPFLEPDSYTCVSEGNGYYRMRYVYDDIDYDEDLYDKNKNPLIKQQAKVTSPIDRSTYYVYQVVDMYCDEPNRRIAFEFILPYVVDDLTYKLYCVHFNYSYYIRGCVEWTPNPYFLNVIHDNFLYKTYGTRVPKFLSQS</sequence>
<gene>
    <name evidence="2" type="primary">ORF123</name>
    <name evidence="1" type="ORF">SlsnVgp123</name>
</gene>
<reference evidence="2" key="2">
    <citation type="submission" date="2018-02" db="EMBL/GenBank/DDBJ databases">
        <title>Genome analyses of the Tunisian isolate of Spodoptera littoralis#nucleopolyhedrovirus SpliNPV-Tun2 and biological activity identification.</title>
        <authorList>
            <person name="Ben Tiba S."/>
            <person name="Wennmann J.T."/>
            <person name="Laarif A."/>
            <person name="Larem A."/>
            <person name="Fattouch S."/>
            <person name="Jehle J.A."/>
        </authorList>
    </citation>
    <scope>NUCLEOTIDE SEQUENCE</scope>
    <source>
        <strain evidence="2">SpliNPV-Tun2</strain>
    </source>
</reference>
<organism evidence="1 3">
    <name type="scientific">Spodoptera littoralis nuclear polyhedrosis virus</name>
    <name type="common">SlNPV</name>
    <dbReference type="NCBI Taxonomy" id="10456"/>
    <lineage>
        <taxon>Viruses</taxon>
        <taxon>Viruses incertae sedis</taxon>
        <taxon>Naldaviricetes</taxon>
        <taxon>Lefavirales</taxon>
        <taxon>Baculoviridae</taxon>
        <taxon>Alphabaculovirus</taxon>
        <taxon>Alphabaculovirus splittoralis</taxon>
    </lineage>
</organism>
<reference evidence="1 3" key="1">
    <citation type="journal article" date="2013" name="Virus Res.">
        <title>Determination and analysis of the genome sequence of Spodoptera littoralis multiple nucleopolyhedrovirus.</title>
        <authorList>
            <person name="Breitenbach J.E."/>
            <person name="El-Sheikh el.-S.A."/>
            <person name="Harrison R.L."/>
            <person name="Rowley D.L."/>
            <person name="Sparks M.E."/>
            <person name="Gundersen-Rindal D.E."/>
            <person name="Popham H.J."/>
        </authorList>
    </citation>
    <scope>NUCLEOTIDE SEQUENCE [LARGE SCALE GENOMIC DNA]</scope>
    <source>
        <strain evidence="1">AN1956</strain>
    </source>
</reference>
<accession>M1JP03</accession>
<dbReference type="Proteomes" id="UP000232896">
    <property type="component" value="Segment"/>
</dbReference>
<name>M1JP03_NPVSL</name>
<proteinExistence type="predicted"/>
<protein>
    <submittedName>
        <fullName evidence="1">Uncharacterized protein</fullName>
    </submittedName>
</protein>
<dbReference type="EMBL" id="MG958660">
    <property type="protein sequence ID" value="AYU75310.1"/>
    <property type="molecule type" value="Genomic_DNA"/>
</dbReference>
<keyword evidence="3" id="KW-1185">Reference proteome</keyword>